<evidence type="ECO:0000256" key="1">
    <source>
        <dbReference type="SAM" id="MobiDB-lite"/>
    </source>
</evidence>
<protein>
    <submittedName>
        <fullName evidence="2">Uncharacterized protein</fullName>
    </submittedName>
</protein>
<keyword evidence="3" id="KW-1185">Reference proteome</keyword>
<organism evidence="2 3">
    <name type="scientific">Vanrija pseudolonga</name>
    <dbReference type="NCBI Taxonomy" id="143232"/>
    <lineage>
        <taxon>Eukaryota</taxon>
        <taxon>Fungi</taxon>
        <taxon>Dikarya</taxon>
        <taxon>Basidiomycota</taxon>
        <taxon>Agaricomycotina</taxon>
        <taxon>Tremellomycetes</taxon>
        <taxon>Trichosporonales</taxon>
        <taxon>Trichosporonaceae</taxon>
        <taxon>Vanrija</taxon>
    </lineage>
</organism>
<proteinExistence type="predicted"/>
<evidence type="ECO:0000313" key="2">
    <source>
        <dbReference type="EMBL" id="WOO83101.1"/>
    </source>
</evidence>
<name>A0AAF0YEL3_9TREE</name>
<reference evidence="2" key="1">
    <citation type="submission" date="2023-10" db="EMBL/GenBank/DDBJ databases">
        <authorList>
            <person name="Noh H."/>
        </authorList>
    </citation>
    <scope>NUCLEOTIDE SEQUENCE</scope>
    <source>
        <strain evidence="2">DUCC4014</strain>
    </source>
</reference>
<dbReference type="Proteomes" id="UP000827549">
    <property type="component" value="Chromosome 4"/>
</dbReference>
<sequence length="295" mass="32139">MSAERRAVPSTSTTTAANDPDSVRAAEPTQPDIVQPDIVFHPDFNTPPTATIFQSSDDICFRFDIDILAPVSAFFADLRDIGGALVPNDSNAVIPLPNATARALSFTFRLLSMHLNLRAHEVLDCPDEIGLDEFIDVIKAYDLGMAAKAFLDARFSDGHWVLSPIPVARLVVASVGGAAGPSSMPLSLLLGYNISGWALRHISSTPMYKRAREKGTVALHRLLKNFTAAVASGKTGMIGYHQDIVSHNLDQLMMMLPGHALYIVSGINFIDNSLKKPGRVLLRRELRRLDTAIHE</sequence>
<dbReference type="RefSeq" id="XP_062629133.1">
    <property type="nucleotide sequence ID" value="XM_062773149.1"/>
</dbReference>
<accession>A0AAF0YEL3</accession>
<feature type="region of interest" description="Disordered" evidence="1">
    <location>
        <begin position="1"/>
        <end position="32"/>
    </location>
</feature>
<evidence type="ECO:0000313" key="3">
    <source>
        <dbReference type="Proteomes" id="UP000827549"/>
    </source>
</evidence>
<gene>
    <name evidence="2" type="ORF">LOC62_04G006582</name>
</gene>
<dbReference type="EMBL" id="CP086717">
    <property type="protein sequence ID" value="WOO83101.1"/>
    <property type="molecule type" value="Genomic_DNA"/>
</dbReference>
<dbReference type="AlphaFoldDB" id="A0AAF0YEL3"/>
<dbReference type="GeneID" id="87809804"/>